<comment type="subunit">
    <text evidence="8">The complex is composed of six subunits: RnfA, RnfB, RnfC, RnfD, RnfE and RnfG.</text>
</comment>
<feature type="transmembrane region" description="Helical" evidence="8">
    <location>
        <begin position="187"/>
        <end position="206"/>
    </location>
</feature>
<dbReference type="PANTHER" id="PTHR30586">
    <property type="entry name" value="ELECTRON TRANSPORT COMPLEX PROTEIN RNFE"/>
    <property type="match status" value="1"/>
</dbReference>
<feature type="transmembrane region" description="Helical" evidence="8">
    <location>
        <begin position="123"/>
        <end position="147"/>
    </location>
</feature>
<evidence type="ECO:0000256" key="5">
    <source>
        <dbReference type="ARBA" id="ARBA00022982"/>
    </source>
</evidence>
<dbReference type="GO" id="GO:0005886">
    <property type="term" value="C:plasma membrane"/>
    <property type="evidence" value="ECO:0007669"/>
    <property type="project" value="UniProtKB-SubCell"/>
</dbReference>
<dbReference type="AlphaFoldDB" id="A0A0G4K7S1"/>
<keyword evidence="8" id="KW-1003">Cell membrane</keyword>
<feature type="transmembrane region" description="Helical" evidence="8">
    <location>
        <begin position="68"/>
        <end position="85"/>
    </location>
</feature>
<protein>
    <recommendedName>
        <fullName evidence="8">Ion-translocating oxidoreductase complex subunit E</fullName>
        <ecNumber evidence="8">7.-.-.-</ecNumber>
    </recommendedName>
    <alternativeName>
        <fullName evidence="8">Rnf electron transport complex subunit E</fullName>
    </alternativeName>
</protein>
<dbReference type="Proteomes" id="UP000043763">
    <property type="component" value="Unassembled WGS sequence"/>
</dbReference>
<evidence type="ECO:0000256" key="6">
    <source>
        <dbReference type="ARBA" id="ARBA00022989"/>
    </source>
</evidence>
<keyword evidence="10" id="KW-1185">Reference proteome</keyword>
<dbReference type="HAMAP" id="MF_00478">
    <property type="entry name" value="RsxE_RnfE"/>
    <property type="match status" value="1"/>
</dbReference>
<evidence type="ECO:0000256" key="2">
    <source>
        <dbReference type="ARBA" id="ARBA00022448"/>
    </source>
</evidence>
<dbReference type="InterPro" id="IPR010968">
    <property type="entry name" value="RnfE"/>
</dbReference>
<dbReference type="GO" id="GO:0022900">
    <property type="term" value="P:electron transport chain"/>
    <property type="evidence" value="ECO:0007669"/>
    <property type="project" value="UniProtKB-UniRule"/>
</dbReference>
<keyword evidence="5 8" id="KW-0249">Electron transport</keyword>
<organism evidence="9 10">
    <name type="scientific">Brachyspira suanatina</name>
    <dbReference type="NCBI Taxonomy" id="381802"/>
    <lineage>
        <taxon>Bacteria</taxon>
        <taxon>Pseudomonadati</taxon>
        <taxon>Spirochaetota</taxon>
        <taxon>Spirochaetia</taxon>
        <taxon>Brachyspirales</taxon>
        <taxon>Brachyspiraceae</taxon>
        <taxon>Brachyspira</taxon>
    </lineage>
</organism>
<keyword evidence="2 8" id="KW-0813">Transport</keyword>
<feature type="transmembrane region" description="Helical" evidence="8">
    <location>
        <begin position="91"/>
        <end position="111"/>
    </location>
</feature>
<sequence>MKNSQVFMEGVWKNNPTFVQVLGMCPSLAVTSSVMNAIGMSVATIFVLVCSSALISLIKKIYANEVRIMGYIVVIAAFVTLTDIVMKAKFYTLSLALGPYIPLIVVNCIILGRAEAFANKNGIIPSIFDALGNGVGFFIALTLLASIREILGNGTWLGFDIVGTLRGFFESAMPFALNAYNEITTPWVVMIMAPGAFFTLGTLIAIKRAIDARGGKANG</sequence>
<comment type="similarity">
    <text evidence="8">Belongs to the NqrDE/RnfAE family.</text>
</comment>
<dbReference type="EC" id="7.-.-.-" evidence="8"/>
<feature type="transmembrane region" description="Helical" evidence="8">
    <location>
        <begin position="34"/>
        <end position="56"/>
    </location>
</feature>
<evidence type="ECO:0000256" key="7">
    <source>
        <dbReference type="ARBA" id="ARBA00023136"/>
    </source>
</evidence>
<dbReference type="PIRSF" id="PIRSF006102">
    <property type="entry name" value="NQR_DE"/>
    <property type="match status" value="1"/>
</dbReference>
<keyword evidence="4 8" id="KW-1278">Translocase</keyword>
<evidence type="ECO:0000256" key="4">
    <source>
        <dbReference type="ARBA" id="ARBA00022967"/>
    </source>
</evidence>
<dbReference type="RefSeq" id="WP_008727193.1">
    <property type="nucleotide sequence ID" value="NZ_CVLB01000001.1"/>
</dbReference>
<proteinExistence type="inferred from homology"/>
<dbReference type="PANTHER" id="PTHR30586:SF0">
    <property type="entry name" value="ION-TRANSLOCATING OXIDOREDUCTASE COMPLEX SUBUNIT E"/>
    <property type="match status" value="1"/>
</dbReference>
<evidence type="ECO:0000256" key="3">
    <source>
        <dbReference type="ARBA" id="ARBA00022692"/>
    </source>
</evidence>
<reference evidence="10" key="1">
    <citation type="submission" date="2015-04" db="EMBL/GenBank/DDBJ databases">
        <authorList>
            <person name="Mushtaq Mamoona"/>
        </authorList>
    </citation>
    <scope>NUCLEOTIDE SEQUENCE [LARGE SCALE GENOMIC DNA]</scope>
    <source>
        <strain evidence="10">AN4859/03</strain>
    </source>
</reference>
<gene>
    <name evidence="8" type="primary">rnfE</name>
    <name evidence="9" type="ORF">BRSU_1722</name>
</gene>
<dbReference type="InterPro" id="IPR003667">
    <property type="entry name" value="NqrDE/RnfAE"/>
</dbReference>
<dbReference type="Pfam" id="PF02508">
    <property type="entry name" value="Rnf-Nqr"/>
    <property type="match status" value="1"/>
</dbReference>
<dbReference type="NCBIfam" id="TIGR01948">
    <property type="entry name" value="rnfE"/>
    <property type="match status" value="1"/>
</dbReference>
<evidence type="ECO:0000313" key="10">
    <source>
        <dbReference type="Proteomes" id="UP000043763"/>
    </source>
</evidence>
<dbReference type="GO" id="GO:0012505">
    <property type="term" value="C:endomembrane system"/>
    <property type="evidence" value="ECO:0007669"/>
    <property type="project" value="UniProtKB-SubCell"/>
</dbReference>
<comment type="function">
    <text evidence="8">Part of a membrane-bound complex that couples electron transfer with translocation of ions across the membrane.</text>
</comment>
<keyword evidence="6 8" id="KW-1133">Transmembrane helix</keyword>
<evidence type="ECO:0000313" key="9">
    <source>
        <dbReference type="EMBL" id="CRF33865.1"/>
    </source>
</evidence>
<keyword evidence="3 8" id="KW-0812">Transmembrane</keyword>
<dbReference type="OrthoDB" id="9790976at2"/>
<name>A0A0G4K7S1_9SPIR</name>
<evidence type="ECO:0000256" key="1">
    <source>
        <dbReference type="ARBA" id="ARBA00004127"/>
    </source>
</evidence>
<dbReference type="NCBIfam" id="NF009070">
    <property type="entry name" value="PRK12405.1"/>
    <property type="match status" value="1"/>
</dbReference>
<dbReference type="EMBL" id="CVLB01000001">
    <property type="protein sequence ID" value="CRF33865.1"/>
    <property type="molecule type" value="Genomic_DNA"/>
</dbReference>
<keyword evidence="7 8" id="KW-0472">Membrane</keyword>
<comment type="subcellular location">
    <subcellularLocation>
        <location evidence="8">Cell membrane</location>
        <topology evidence="8">Multi-pass membrane protein</topology>
    </subcellularLocation>
    <subcellularLocation>
        <location evidence="1">Endomembrane system</location>
        <topology evidence="1">Multi-pass membrane protein</topology>
    </subcellularLocation>
</comment>
<accession>A0A0G4K7S1</accession>
<evidence type="ECO:0000256" key="8">
    <source>
        <dbReference type="HAMAP-Rule" id="MF_00478"/>
    </source>
</evidence>